<evidence type="ECO:0000313" key="3">
    <source>
        <dbReference type="Proteomes" id="UP000177704"/>
    </source>
</evidence>
<organism evidence="2 3">
    <name type="scientific">Candidatus Uhrbacteria bacterium RIFCSPLOWO2_01_FULL_55_36</name>
    <dbReference type="NCBI Taxonomy" id="1802404"/>
    <lineage>
        <taxon>Bacteria</taxon>
        <taxon>Candidatus Uhriibacteriota</taxon>
    </lineage>
</organism>
<gene>
    <name evidence="2" type="ORF">A3B36_02725</name>
</gene>
<proteinExistence type="predicted"/>
<comment type="caution">
    <text evidence="2">The sequence shown here is derived from an EMBL/GenBank/DDBJ whole genome shotgun (WGS) entry which is preliminary data.</text>
</comment>
<evidence type="ECO:0000256" key="1">
    <source>
        <dbReference type="SAM" id="Coils"/>
    </source>
</evidence>
<dbReference type="Proteomes" id="UP000177704">
    <property type="component" value="Unassembled WGS sequence"/>
</dbReference>
<name>A0A1F7V505_9BACT</name>
<dbReference type="EMBL" id="MGEM01000006">
    <property type="protein sequence ID" value="OGL85599.1"/>
    <property type="molecule type" value="Genomic_DNA"/>
</dbReference>
<accession>A0A1F7V505</accession>
<protein>
    <submittedName>
        <fullName evidence="2">Uncharacterized protein</fullName>
    </submittedName>
</protein>
<evidence type="ECO:0000313" key="2">
    <source>
        <dbReference type="EMBL" id="OGL85599.1"/>
    </source>
</evidence>
<reference evidence="2 3" key="1">
    <citation type="journal article" date="2016" name="Nat. Commun.">
        <title>Thousands of microbial genomes shed light on interconnected biogeochemical processes in an aquifer system.</title>
        <authorList>
            <person name="Anantharaman K."/>
            <person name="Brown C.T."/>
            <person name="Hug L.A."/>
            <person name="Sharon I."/>
            <person name="Castelle C.J."/>
            <person name="Probst A.J."/>
            <person name="Thomas B.C."/>
            <person name="Singh A."/>
            <person name="Wilkins M.J."/>
            <person name="Karaoz U."/>
            <person name="Brodie E.L."/>
            <person name="Williams K.H."/>
            <person name="Hubbard S.S."/>
            <person name="Banfield J.F."/>
        </authorList>
    </citation>
    <scope>NUCLEOTIDE SEQUENCE [LARGE SCALE GENOMIC DNA]</scope>
</reference>
<sequence>MDNLFAFFCVYYSEYYMMGYKDNAKISEAVVEVEEEEKDVELFTEEAQKQEKGAIDGLFIKLGMNKALACGALGVALLSGCEQLVQSYAEHQKKKADDKRIEENAKSLLTPGIVSEATAKSVVQYLEKEGIDLKDERTVISSKEEGVFPGSEERVIRKYKDVGGSLERALHIGRINPFVGLGNATEVNYNYEVIFQYDDKGMVTGIEGKIHNLLGESVASDLIKRLLEHMFLNMKIEIQISKDEREQGR</sequence>
<feature type="coiled-coil region" evidence="1">
    <location>
        <begin position="26"/>
        <end position="53"/>
    </location>
</feature>
<dbReference type="AlphaFoldDB" id="A0A1F7V505"/>
<keyword evidence="1" id="KW-0175">Coiled coil</keyword>